<dbReference type="GO" id="GO:0005230">
    <property type="term" value="F:extracellular ligand-gated monoatomic ion channel activity"/>
    <property type="evidence" value="ECO:0007669"/>
    <property type="project" value="InterPro"/>
</dbReference>
<comment type="subcellular location">
    <subcellularLocation>
        <location evidence="1">Membrane</location>
        <topology evidence="1">Multi-pass membrane protein</topology>
    </subcellularLocation>
</comment>
<evidence type="ECO:0000256" key="4">
    <source>
        <dbReference type="ARBA" id="ARBA00023136"/>
    </source>
</evidence>
<evidence type="ECO:0000259" key="7">
    <source>
        <dbReference type="Pfam" id="PF02931"/>
    </source>
</evidence>
<feature type="region of interest" description="Disordered" evidence="6">
    <location>
        <begin position="222"/>
        <end position="242"/>
    </location>
</feature>
<dbReference type="InterPro" id="IPR018000">
    <property type="entry name" value="Neurotransmitter_ion_chnl_CS"/>
</dbReference>
<comment type="similarity">
    <text evidence="5">Belongs to the ligand-gated ion channel (TC 1.A.9) family.</text>
</comment>
<keyword evidence="2" id="KW-0812">Transmembrane</keyword>
<accession>A0A6J8D5I6</accession>
<keyword evidence="3" id="KW-1133">Transmembrane helix</keyword>
<proteinExistence type="inferred from homology"/>
<evidence type="ECO:0000256" key="1">
    <source>
        <dbReference type="ARBA" id="ARBA00004141"/>
    </source>
</evidence>
<protein>
    <submittedName>
        <fullName evidence="9">GABRA</fullName>
    </submittedName>
</protein>
<keyword evidence="5" id="KW-0813">Transport</keyword>
<dbReference type="PANTHER" id="PTHR18945">
    <property type="entry name" value="NEUROTRANSMITTER GATED ION CHANNEL"/>
    <property type="match status" value="1"/>
</dbReference>
<evidence type="ECO:0000256" key="6">
    <source>
        <dbReference type="SAM" id="MobiDB-lite"/>
    </source>
</evidence>
<organism evidence="9 10">
    <name type="scientific">Mytilus coruscus</name>
    <name type="common">Sea mussel</name>
    <dbReference type="NCBI Taxonomy" id="42192"/>
    <lineage>
        <taxon>Eukaryota</taxon>
        <taxon>Metazoa</taxon>
        <taxon>Spiralia</taxon>
        <taxon>Lophotrochozoa</taxon>
        <taxon>Mollusca</taxon>
        <taxon>Bivalvia</taxon>
        <taxon>Autobranchia</taxon>
        <taxon>Pteriomorphia</taxon>
        <taxon>Mytilida</taxon>
        <taxon>Mytiloidea</taxon>
        <taxon>Mytilidae</taxon>
        <taxon>Mytilinae</taxon>
        <taxon>Mytilus</taxon>
    </lineage>
</organism>
<keyword evidence="4" id="KW-0472">Membrane</keyword>
<feature type="domain" description="Neurotransmitter-gated ion-channel ligand-binding" evidence="7">
    <location>
        <begin position="3"/>
        <end position="110"/>
    </location>
</feature>
<dbReference type="SUPFAM" id="SSF90112">
    <property type="entry name" value="Neurotransmitter-gated ion-channel transmembrane pore"/>
    <property type="match status" value="1"/>
</dbReference>
<dbReference type="PROSITE" id="PS00236">
    <property type="entry name" value="NEUROTR_ION_CHANNEL"/>
    <property type="match status" value="1"/>
</dbReference>
<dbReference type="AlphaFoldDB" id="A0A6J8D5I6"/>
<keyword evidence="5" id="KW-0406">Ion transport</keyword>
<reference evidence="9 10" key="1">
    <citation type="submission" date="2020-06" db="EMBL/GenBank/DDBJ databases">
        <authorList>
            <person name="Li R."/>
            <person name="Bekaert M."/>
        </authorList>
    </citation>
    <scope>NUCLEOTIDE SEQUENCE [LARGE SCALE GENOMIC DNA]</scope>
    <source>
        <strain evidence="10">wild</strain>
    </source>
</reference>
<evidence type="ECO:0000313" key="10">
    <source>
        <dbReference type="Proteomes" id="UP000507470"/>
    </source>
</evidence>
<evidence type="ECO:0000313" key="9">
    <source>
        <dbReference type="EMBL" id="CAC5403335.1"/>
    </source>
</evidence>
<evidence type="ECO:0000256" key="5">
    <source>
        <dbReference type="RuleBase" id="RU000687"/>
    </source>
</evidence>
<dbReference type="InterPro" id="IPR036734">
    <property type="entry name" value="Neur_chan_lig-bd_sf"/>
</dbReference>
<keyword evidence="10" id="KW-1185">Reference proteome</keyword>
<evidence type="ECO:0000256" key="3">
    <source>
        <dbReference type="ARBA" id="ARBA00022989"/>
    </source>
</evidence>
<dbReference type="GO" id="GO:0004888">
    <property type="term" value="F:transmembrane signaling receptor activity"/>
    <property type="evidence" value="ECO:0007669"/>
    <property type="project" value="InterPro"/>
</dbReference>
<dbReference type="InterPro" id="IPR006201">
    <property type="entry name" value="Neur_channel"/>
</dbReference>
<dbReference type="Pfam" id="PF02932">
    <property type="entry name" value="Neur_chan_memb"/>
    <property type="match status" value="1"/>
</dbReference>
<dbReference type="PRINTS" id="PR00252">
    <property type="entry name" value="NRIONCHANNEL"/>
</dbReference>
<feature type="domain" description="Neurotransmitter-gated ion-channel transmembrane" evidence="8">
    <location>
        <begin position="111"/>
        <end position="184"/>
    </location>
</feature>
<dbReference type="InterPro" id="IPR036719">
    <property type="entry name" value="Neuro-gated_channel_TM_sf"/>
</dbReference>
<dbReference type="GO" id="GO:0016020">
    <property type="term" value="C:membrane"/>
    <property type="evidence" value="ECO:0007669"/>
    <property type="project" value="UniProtKB-SubCell"/>
</dbReference>
<gene>
    <name evidence="9" type="ORF">MCOR_37239</name>
</gene>
<dbReference type="EMBL" id="CACVKT020006742">
    <property type="protein sequence ID" value="CAC5403335.1"/>
    <property type="molecule type" value="Genomic_DNA"/>
</dbReference>
<keyword evidence="5" id="KW-0407">Ion channel</keyword>
<dbReference type="OrthoDB" id="203862at2759"/>
<dbReference type="SUPFAM" id="SSF63712">
    <property type="entry name" value="Nicotinic receptor ligand binding domain-like"/>
    <property type="match status" value="1"/>
</dbReference>
<dbReference type="InterPro" id="IPR006029">
    <property type="entry name" value="Neurotrans-gated_channel_TM"/>
</dbReference>
<evidence type="ECO:0000256" key="2">
    <source>
        <dbReference type="ARBA" id="ARBA00022692"/>
    </source>
</evidence>
<dbReference type="InterPro" id="IPR006202">
    <property type="entry name" value="Neur_chan_lig-bd"/>
</dbReference>
<dbReference type="Proteomes" id="UP000507470">
    <property type="component" value="Unassembled WGS sequence"/>
</dbReference>
<feature type="compositionally biased region" description="Basic residues" evidence="6">
    <location>
        <begin position="229"/>
        <end position="242"/>
    </location>
</feature>
<sequence length="250" mass="29100">MGPVKESEMSYSMQCYLRQRWYDNRLRFNLENITEVTLSNSFLKYIWKPNTYFINGRRSQQPNITVPNVFVRIRQDGRIYMSRRLTIHAVCPMKMMEYPMDRPVCPLIIRVTTILSTASTGMMVRDGLPRVPYATALDVYLNVCIVYNLAAMIEYAAVNYFTKIIPKEGSTSDSEEEQLPDPKSNGIISTESKVRHYSCYNLFLRCLVGNYQFRNQNVARADLQNGNSKHAHSTQKRKKKLQRKIKVIKS</sequence>
<dbReference type="Pfam" id="PF02931">
    <property type="entry name" value="Neur_chan_LBD"/>
    <property type="match status" value="1"/>
</dbReference>
<evidence type="ECO:0000259" key="8">
    <source>
        <dbReference type="Pfam" id="PF02932"/>
    </source>
</evidence>
<name>A0A6J8D5I6_MYTCO</name>
<dbReference type="Gene3D" id="2.70.170.10">
    <property type="entry name" value="Neurotransmitter-gated ion-channel ligand-binding domain"/>
    <property type="match status" value="1"/>
</dbReference>